<sequence>MFLVTQGTYGTFEYSWYPLTTEEFGVQPGQHIPAHVVQKYLQPVTERFDLVSRIRFGVKVISAAAEEGSRGWLLRTESAAGIETISCTKLIVATGVTSIPRIPDIPGSDEFQGPVIAYKDLTQVDKSAFIKGASLETVTVIGGSKSAHDAVYWSAIAGEKVNWVVPRSGNGVAWMTTSPTYLLSQQVIIESLATTRLCSLFSPCIWGQADGYRWPRWFLHETRVGRCLVGFFWRTLGASVLASTGLHLPKGTELAKPDFDFQWQASSAGTLNYDGDFYSFLRSGQVVIHRKSLDKLTCEGIRLSDGSTLQTDALIHCGGWRWTSPIQFEGISSLEYGIPTKVDASRDMQEWKSQCQLTDARILEKFPHLRSAPPEPYTSWCLHRAIAPPSQTCEKSAKNLAFLGLFSTLPTAALSEIQSLWAIAFLHHRVEVPETAMSSRRGAASWTRWSRLRYPFSQASKYMDTSFDIVPYFDVLLSDMQLRSRRKSSWWRELIEPYSAADYKGLVDEFKSSMDEGLR</sequence>
<dbReference type="Gene3D" id="3.50.50.60">
    <property type="entry name" value="FAD/NAD(P)-binding domain"/>
    <property type="match status" value="1"/>
</dbReference>
<accession>A0ABR0SH36</accession>
<proteinExistence type="predicted"/>
<evidence type="ECO:0000313" key="4">
    <source>
        <dbReference type="EMBL" id="KAK5991484.1"/>
    </source>
</evidence>
<protein>
    <submittedName>
        <fullName evidence="4">FAD-dependent monooxygenase DEP4-like protein</fullName>
    </submittedName>
</protein>
<reference evidence="4 5" key="1">
    <citation type="submission" date="2024-01" db="EMBL/GenBank/DDBJ databases">
        <title>Complete genome of Cladobotryum mycophilum ATHUM6906.</title>
        <authorList>
            <person name="Christinaki A.C."/>
            <person name="Myridakis A.I."/>
            <person name="Kouvelis V.N."/>
        </authorList>
    </citation>
    <scope>NUCLEOTIDE SEQUENCE [LARGE SCALE GENOMIC DNA]</scope>
    <source>
        <strain evidence="4 5">ATHUM6906</strain>
    </source>
</reference>
<dbReference type="EMBL" id="JAVFKD010000014">
    <property type="protein sequence ID" value="KAK5991484.1"/>
    <property type="molecule type" value="Genomic_DNA"/>
</dbReference>
<organism evidence="4 5">
    <name type="scientific">Cladobotryum mycophilum</name>
    <dbReference type="NCBI Taxonomy" id="491253"/>
    <lineage>
        <taxon>Eukaryota</taxon>
        <taxon>Fungi</taxon>
        <taxon>Dikarya</taxon>
        <taxon>Ascomycota</taxon>
        <taxon>Pezizomycotina</taxon>
        <taxon>Sordariomycetes</taxon>
        <taxon>Hypocreomycetidae</taxon>
        <taxon>Hypocreales</taxon>
        <taxon>Hypocreaceae</taxon>
        <taxon>Cladobotryum</taxon>
    </lineage>
</organism>
<dbReference type="InterPro" id="IPR036188">
    <property type="entry name" value="FAD/NAD-bd_sf"/>
</dbReference>
<keyword evidence="3" id="KW-0560">Oxidoreductase</keyword>
<name>A0ABR0SH36_9HYPO</name>
<dbReference type="Pfam" id="PF13738">
    <property type="entry name" value="Pyr_redox_3"/>
    <property type="match status" value="1"/>
</dbReference>
<dbReference type="InterPro" id="IPR050346">
    <property type="entry name" value="FMO-like"/>
</dbReference>
<evidence type="ECO:0000256" key="1">
    <source>
        <dbReference type="ARBA" id="ARBA00022630"/>
    </source>
</evidence>
<comment type="caution">
    <text evidence="4">The sequence shown here is derived from an EMBL/GenBank/DDBJ whole genome shotgun (WGS) entry which is preliminary data.</text>
</comment>
<dbReference type="Proteomes" id="UP001338125">
    <property type="component" value="Unassembled WGS sequence"/>
</dbReference>
<keyword evidence="1" id="KW-0285">Flavoprotein</keyword>
<evidence type="ECO:0000256" key="3">
    <source>
        <dbReference type="ARBA" id="ARBA00023002"/>
    </source>
</evidence>
<keyword evidence="2" id="KW-0274">FAD</keyword>
<keyword evidence="5" id="KW-1185">Reference proteome</keyword>
<evidence type="ECO:0000256" key="2">
    <source>
        <dbReference type="ARBA" id="ARBA00022827"/>
    </source>
</evidence>
<gene>
    <name evidence="4" type="ORF">PT974_09767</name>
</gene>
<dbReference type="PANTHER" id="PTHR23023">
    <property type="entry name" value="DIMETHYLANILINE MONOOXYGENASE"/>
    <property type="match status" value="1"/>
</dbReference>
<evidence type="ECO:0000313" key="5">
    <source>
        <dbReference type="Proteomes" id="UP001338125"/>
    </source>
</evidence>
<dbReference type="SUPFAM" id="SSF51905">
    <property type="entry name" value="FAD/NAD(P)-binding domain"/>
    <property type="match status" value="1"/>
</dbReference>